<proteinExistence type="inferred from homology"/>
<dbReference type="STRING" id="1093900.A0A507AVZ5"/>
<gene>
    <name evidence="4" type="ORF">E0L32_000526</name>
</gene>
<dbReference type="PROSITE" id="PS00194">
    <property type="entry name" value="THIOREDOXIN_1"/>
    <property type="match status" value="1"/>
</dbReference>
<dbReference type="OrthoDB" id="10263751at2759"/>
<dbReference type="EMBL" id="SKBQ01000002">
    <property type="protein sequence ID" value="TPX14132.1"/>
    <property type="molecule type" value="Genomic_DNA"/>
</dbReference>
<dbReference type="PANTHER" id="PTHR46115">
    <property type="entry name" value="THIOREDOXIN-LIKE PROTEIN 1"/>
    <property type="match status" value="1"/>
</dbReference>
<evidence type="ECO:0000313" key="4">
    <source>
        <dbReference type="EMBL" id="TPX14132.1"/>
    </source>
</evidence>
<dbReference type="PRINTS" id="PR00421">
    <property type="entry name" value="THIOREDOXIN"/>
</dbReference>
<organism evidence="4 5">
    <name type="scientific">Thyridium curvatum</name>
    <dbReference type="NCBI Taxonomy" id="1093900"/>
    <lineage>
        <taxon>Eukaryota</taxon>
        <taxon>Fungi</taxon>
        <taxon>Dikarya</taxon>
        <taxon>Ascomycota</taxon>
        <taxon>Pezizomycotina</taxon>
        <taxon>Sordariomycetes</taxon>
        <taxon>Sordariomycetidae</taxon>
        <taxon>Thyridiales</taxon>
        <taxon>Thyridiaceae</taxon>
        <taxon>Thyridium</taxon>
    </lineage>
</organism>
<name>A0A507AVZ5_9PEZI</name>
<dbReference type="Proteomes" id="UP000319257">
    <property type="component" value="Unassembled WGS sequence"/>
</dbReference>
<dbReference type="GeneID" id="41967973"/>
<comment type="similarity">
    <text evidence="1">Belongs to the thioredoxin family.</text>
</comment>
<sequence length="181" mass="19949">MTVHNVENVSAMSIWHMHLQSRAACVTTAITAVPGSSTRIARDDGRQDRDNQASSCLDFKQSHKLGVHLLTLTPRHSVQQFKDILKANPVVLVDFFATWCAPCKAIAPKLAEWSNQFPNIYYVKVDVDAIPDLAQEYGVRAMPTFMLFKNGEKDADLMGAMPGPLQKLITDNHPAEAATSA</sequence>
<dbReference type="AlphaFoldDB" id="A0A507AVZ5"/>
<dbReference type="Gene3D" id="3.40.30.10">
    <property type="entry name" value="Glutaredoxin"/>
    <property type="match status" value="1"/>
</dbReference>
<reference evidence="4 5" key="1">
    <citation type="submission" date="2019-06" db="EMBL/GenBank/DDBJ databases">
        <title>Draft genome sequence of the filamentous fungus Phialemoniopsis curvata isolated from diesel fuel.</title>
        <authorList>
            <person name="Varaljay V.A."/>
            <person name="Lyon W.J."/>
            <person name="Crouch A.L."/>
            <person name="Drake C.E."/>
            <person name="Hollomon J.M."/>
            <person name="Nadeau L.J."/>
            <person name="Nunn H.S."/>
            <person name="Stevenson B.S."/>
            <person name="Bojanowski C.L."/>
            <person name="Crookes-Goodson W.J."/>
        </authorList>
    </citation>
    <scope>NUCLEOTIDE SEQUENCE [LARGE SCALE GENOMIC DNA]</scope>
    <source>
        <strain evidence="4 5">D216</strain>
    </source>
</reference>
<feature type="domain" description="Thioredoxin" evidence="3">
    <location>
        <begin position="27"/>
        <end position="181"/>
    </location>
</feature>
<keyword evidence="2" id="KW-1015">Disulfide bond</keyword>
<dbReference type="FunCoup" id="A0A507AVZ5">
    <property type="interactions" value="665"/>
</dbReference>
<dbReference type="InParanoid" id="A0A507AVZ5"/>
<dbReference type="InterPro" id="IPR017937">
    <property type="entry name" value="Thioredoxin_CS"/>
</dbReference>
<evidence type="ECO:0000259" key="3">
    <source>
        <dbReference type="PROSITE" id="PS51352"/>
    </source>
</evidence>
<dbReference type="InterPro" id="IPR036249">
    <property type="entry name" value="Thioredoxin-like_sf"/>
</dbReference>
<dbReference type="CDD" id="cd02947">
    <property type="entry name" value="TRX_family"/>
    <property type="match status" value="1"/>
</dbReference>
<comment type="caution">
    <text evidence="4">The sequence shown here is derived from an EMBL/GenBank/DDBJ whole genome shotgun (WGS) entry which is preliminary data.</text>
</comment>
<dbReference type="SUPFAM" id="SSF52833">
    <property type="entry name" value="Thioredoxin-like"/>
    <property type="match status" value="1"/>
</dbReference>
<dbReference type="PROSITE" id="PS51352">
    <property type="entry name" value="THIOREDOXIN_2"/>
    <property type="match status" value="1"/>
</dbReference>
<dbReference type="InterPro" id="IPR013766">
    <property type="entry name" value="Thioredoxin_domain"/>
</dbReference>
<evidence type="ECO:0000313" key="5">
    <source>
        <dbReference type="Proteomes" id="UP000319257"/>
    </source>
</evidence>
<evidence type="ECO:0000256" key="2">
    <source>
        <dbReference type="ARBA" id="ARBA00023157"/>
    </source>
</evidence>
<dbReference type="Pfam" id="PF00085">
    <property type="entry name" value="Thioredoxin"/>
    <property type="match status" value="1"/>
</dbReference>
<dbReference type="RefSeq" id="XP_030995843.1">
    <property type="nucleotide sequence ID" value="XM_031139769.1"/>
</dbReference>
<accession>A0A507AVZ5</accession>
<protein>
    <recommendedName>
        <fullName evidence="3">Thioredoxin domain-containing protein</fullName>
    </recommendedName>
</protein>
<keyword evidence="5" id="KW-1185">Reference proteome</keyword>
<evidence type="ECO:0000256" key="1">
    <source>
        <dbReference type="ARBA" id="ARBA00008987"/>
    </source>
</evidence>